<protein>
    <submittedName>
        <fullName evidence="1">Uncharacterized protein</fullName>
    </submittedName>
</protein>
<dbReference type="EMBL" id="PDND01000018">
    <property type="protein sequence ID" value="PGH35623.1"/>
    <property type="molecule type" value="Genomic_DNA"/>
</dbReference>
<sequence length="149" mass="16525">MKYIDQVLLTLEYLELWASTPNIVFASFFWNPRTLMQKSQITAGASAELTPQISITETESHPESPSGSSTALQYTPSLKPSFVSSSTGLMSLMANRQSLMGMLVDMSRSYNIKILAASRPWLLIQDAEDFDIHTVNIALYSSSLLLDDP</sequence>
<reference evidence="1 2" key="1">
    <citation type="submission" date="2017-10" db="EMBL/GenBank/DDBJ databases">
        <title>Comparative genomics in systemic dimorphic fungi from Ajellomycetaceae.</title>
        <authorList>
            <person name="Munoz J.F."/>
            <person name="Mcewen J.G."/>
            <person name="Clay O.K."/>
            <person name="Cuomo C.A."/>
        </authorList>
    </citation>
    <scope>NUCLEOTIDE SEQUENCE [LARGE SCALE GENOMIC DNA]</scope>
    <source>
        <strain evidence="1 2">UAMH4076</strain>
    </source>
</reference>
<dbReference type="AlphaFoldDB" id="A0A2B7ZQZ9"/>
<proteinExistence type="predicted"/>
<organism evidence="1 2">
    <name type="scientific">[Emmonsia] crescens</name>
    <dbReference type="NCBI Taxonomy" id="73230"/>
    <lineage>
        <taxon>Eukaryota</taxon>
        <taxon>Fungi</taxon>
        <taxon>Dikarya</taxon>
        <taxon>Ascomycota</taxon>
        <taxon>Pezizomycotina</taxon>
        <taxon>Eurotiomycetes</taxon>
        <taxon>Eurotiomycetidae</taxon>
        <taxon>Onygenales</taxon>
        <taxon>Ajellomycetaceae</taxon>
        <taxon>Emergomyces</taxon>
    </lineage>
</organism>
<dbReference type="STRING" id="73230.A0A2B7ZQZ9"/>
<name>A0A2B7ZQZ9_9EURO</name>
<evidence type="ECO:0000313" key="1">
    <source>
        <dbReference type="EMBL" id="PGH35623.1"/>
    </source>
</evidence>
<dbReference type="VEuPathDB" id="FungiDB:EMCG_01701"/>
<keyword evidence="2" id="KW-1185">Reference proteome</keyword>
<dbReference type="Proteomes" id="UP000226031">
    <property type="component" value="Unassembled WGS sequence"/>
</dbReference>
<accession>A0A2B7ZQZ9</accession>
<comment type="caution">
    <text evidence="1">The sequence shown here is derived from an EMBL/GenBank/DDBJ whole genome shotgun (WGS) entry which is preliminary data.</text>
</comment>
<evidence type="ECO:0000313" key="2">
    <source>
        <dbReference type="Proteomes" id="UP000226031"/>
    </source>
</evidence>
<gene>
    <name evidence="1" type="ORF">GX50_01471</name>
</gene>